<evidence type="ECO:0000259" key="1">
    <source>
        <dbReference type="Pfam" id="PF13091"/>
    </source>
</evidence>
<keyword evidence="3" id="KW-1185">Reference proteome</keyword>
<protein>
    <submittedName>
        <fullName evidence="2">Phospholipase D-like domain-containing protein DpdK</fullName>
    </submittedName>
</protein>
<dbReference type="InterPro" id="IPR025202">
    <property type="entry name" value="PLD-like_dom"/>
</dbReference>
<dbReference type="RefSeq" id="WP_345338089.1">
    <property type="nucleotide sequence ID" value="NZ_BAABLI010000004.1"/>
</dbReference>
<sequence length="178" mass="20427">MTKQRQIFLHGPLGQRHLREVLGSQLVALMLRPEPIWLVSPWISDFSLLDNRAGLWDAVEPDWGSREISFLEMLACITNAGCELNLVTRDEPMNRKFISQLKHRLAPDAVLRHSFDEQVHTKGLLSARFFLKGSMNFTFSGTNRNDEHLFLITDPDIISEARIEFNGQYAFGQEETVD</sequence>
<dbReference type="NCBIfam" id="NF041068">
    <property type="entry name" value="DpdK"/>
    <property type="match status" value="1"/>
</dbReference>
<dbReference type="SUPFAM" id="SSF56024">
    <property type="entry name" value="Phospholipase D/nuclease"/>
    <property type="match status" value="1"/>
</dbReference>
<dbReference type="Pfam" id="PF13091">
    <property type="entry name" value="PLDc_2"/>
    <property type="match status" value="1"/>
</dbReference>
<organism evidence="2 3">
    <name type="scientific">Corallincola platygyrae</name>
    <dbReference type="NCBI Taxonomy" id="1193278"/>
    <lineage>
        <taxon>Bacteria</taxon>
        <taxon>Pseudomonadati</taxon>
        <taxon>Pseudomonadota</taxon>
        <taxon>Gammaproteobacteria</taxon>
        <taxon>Alteromonadales</taxon>
        <taxon>Psychromonadaceae</taxon>
        <taxon>Corallincola</taxon>
    </lineage>
</organism>
<evidence type="ECO:0000313" key="3">
    <source>
        <dbReference type="Proteomes" id="UP001597380"/>
    </source>
</evidence>
<accession>A0ABW4XIQ6</accession>
<dbReference type="Proteomes" id="UP001597380">
    <property type="component" value="Unassembled WGS sequence"/>
</dbReference>
<dbReference type="EMBL" id="JBHUHT010000007">
    <property type="protein sequence ID" value="MFD2094908.1"/>
    <property type="molecule type" value="Genomic_DNA"/>
</dbReference>
<feature type="domain" description="Phospholipase D-like" evidence="1">
    <location>
        <begin position="76"/>
        <end position="166"/>
    </location>
</feature>
<dbReference type="Gene3D" id="3.30.870.10">
    <property type="entry name" value="Endonuclease Chain A"/>
    <property type="match status" value="1"/>
</dbReference>
<reference evidence="3" key="1">
    <citation type="journal article" date="2019" name="Int. J. Syst. Evol. Microbiol.">
        <title>The Global Catalogue of Microorganisms (GCM) 10K type strain sequencing project: providing services to taxonomists for standard genome sequencing and annotation.</title>
        <authorList>
            <consortium name="The Broad Institute Genomics Platform"/>
            <consortium name="The Broad Institute Genome Sequencing Center for Infectious Disease"/>
            <person name="Wu L."/>
            <person name="Ma J."/>
        </authorList>
    </citation>
    <scope>NUCLEOTIDE SEQUENCE [LARGE SCALE GENOMIC DNA]</scope>
    <source>
        <strain evidence="3">CGMCC 1.10992</strain>
    </source>
</reference>
<proteinExistence type="predicted"/>
<gene>
    <name evidence="2" type="primary">dpdK</name>
    <name evidence="2" type="ORF">ACFSJ3_02865</name>
</gene>
<evidence type="ECO:0000313" key="2">
    <source>
        <dbReference type="EMBL" id="MFD2094908.1"/>
    </source>
</evidence>
<name>A0ABW4XIQ6_9GAMM</name>
<comment type="caution">
    <text evidence="2">The sequence shown here is derived from an EMBL/GenBank/DDBJ whole genome shotgun (WGS) entry which is preliminary data.</text>
</comment>